<protein>
    <submittedName>
        <fullName evidence="2">Uncharacterized protein</fullName>
    </submittedName>
</protein>
<sequence length="135" mass="15552">MKIYHRVFIFFFCAQASLKLDCDVDSCISCTIVNFEKEKYDEGLALYCDNVLGCCYDSYGAKLEAIIGDFEGLKQKELTREMESNLYEKIKGPSEKVIEIQQDLDGNKIYGIYSEDVDEEEYNKLKHAAKLIDEL</sequence>
<dbReference type="AlphaFoldDB" id="E4XGS2"/>
<evidence type="ECO:0000313" key="3">
    <source>
        <dbReference type="Proteomes" id="UP000001307"/>
    </source>
</evidence>
<dbReference type="EMBL" id="FN653049">
    <property type="protein sequence ID" value="CBY09870.1"/>
    <property type="molecule type" value="Genomic_DNA"/>
</dbReference>
<accession>E4XGS2</accession>
<keyword evidence="3" id="KW-1185">Reference proteome</keyword>
<gene>
    <name evidence="2" type="ORF">GSOID_T00010687001</name>
</gene>
<dbReference type="InParanoid" id="E4XGS2"/>
<organism evidence="2">
    <name type="scientific">Oikopleura dioica</name>
    <name type="common">Tunicate</name>
    <dbReference type="NCBI Taxonomy" id="34765"/>
    <lineage>
        <taxon>Eukaryota</taxon>
        <taxon>Metazoa</taxon>
        <taxon>Chordata</taxon>
        <taxon>Tunicata</taxon>
        <taxon>Appendicularia</taxon>
        <taxon>Copelata</taxon>
        <taxon>Oikopleuridae</taxon>
        <taxon>Oikopleura</taxon>
    </lineage>
</organism>
<reference evidence="2" key="1">
    <citation type="journal article" date="2010" name="Science">
        <title>Plasticity of animal genome architecture unmasked by rapid evolution of a pelagic tunicate.</title>
        <authorList>
            <person name="Denoeud F."/>
            <person name="Henriet S."/>
            <person name="Mungpakdee S."/>
            <person name="Aury J.M."/>
            <person name="Da Silva C."/>
            <person name="Brinkmann H."/>
            <person name="Mikhaleva J."/>
            <person name="Olsen L.C."/>
            <person name="Jubin C."/>
            <person name="Canestro C."/>
            <person name="Bouquet J.M."/>
            <person name="Danks G."/>
            <person name="Poulain J."/>
            <person name="Campsteijn C."/>
            <person name="Adamski M."/>
            <person name="Cross I."/>
            <person name="Yadetie F."/>
            <person name="Muffato M."/>
            <person name="Louis A."/>
            <person name="Butcher S."/>
            <person name="Tsagkogeorga G."/>
            <person name="Konrad A."/>
            <person name="Singh S."/>
            <person name="Jensen M.F."/>
            <person name="Cong E.H."/>
            <person name="Eikeseth-Otteraa H."/>
            <person name="Noel B."/>
            <person name="Anthouard V."/>
            <person name="Porcel B.M."/>
            <person name="Kachouri-Lafond R."/>
            <person name="Nishino A."/>
            <person name="Ugolini M."/>
            <person name="Chourrout P."/>
            <person name="Nishida H."/>
            <person name="Aasland R."/>
            <person name="Huzurbazar S."/>
            <person name="Westhof E."/>
            <person name="Delsuc F."/>
            <person name="Lehrach H."/>
            <person name="Reinhardt R."/>
            <person name="Weissenbach J."/>
            <person name="Roy S.W."/>
            <person name="Artiguenave F."/>
            <person name="Postlethwait J.H."/>
            <person name="Manak J.R."/>
            <person name="Thompson E.M."/>
            <person name="Jaillon O."/>
            <person name="Du Pasquier L."/>
            <person name="Boudinot P."/>
            <person name="Liberles D.A."/>
            <person name="Volff J.N."/>
            <person name="Philippe H."/>
            <person name="Lenhard B."/>
            <person name="Roest Crollius H."/>
            <person name="Wincker P."/>
            <person name="Chourrout D."/>
        </authorList>
    </citation>
    <scope>NUCLEOTIDE SEQUENCE [LARGE SCALE GENOMIC DNA]</scope>
</reference>
<name>E4XGS2_OIKDI</name>
<evidence type="ECO:0000313" key="2">
    <source>
        <dbReference type="EMBL" id="CBY09870.1"/>
    </source>
</evidence>
<proteinExistence type="predicted"/>
<feature type="chain" id="PRO_5003190279" evidence="1">
    <location>
        <begin position="20"/>
        <end position="135"/>
    </location>
</feature>
<feature type="signal peptide" evidence="1">
    <location>
        <begin position="1"/>
        <end position="19"/>
    </location>
</feature>
<keyword evidence="1" id="KW-0732">Signal</keyword>
<evidence type="ECO:0000256" key="1">
    <source>
        <dbReference type="SAM" id="SignalP"/>
    </source>
</evidence>
<dbReference type="Proteomes" id="UP000001307">
    <property type="component" value="Unassembled WGS sequence"/>
</dbReference>
<dbReference type="OrthoDB" id="10336540at2759"/>